<dbReference type="AlphaFoldDB" id="A0A558DFC8"/>
<protein>
    <submittedName>
        <fullName evidence="2">Uncharacterized protein</fullName>
    </submittedName>
</protein>
<evidence type="ECO:0000256" key="1">
    <source>
        <dbReference type="SAM" id="MobiDB-lite"/>
    </source>
</evidence>
<sequence>MTKAVIGKCWHCGTELSAADFGRETSCLSCGKPSRVCKNCRWYDIARTNQCQEPMAERIQEKERANYCEFFEPTMDLQSEGTTASQSLRQSAEDLFK</sequence>
<feature type="region of interest" description="Disordered" evidence="1">
    <location>
        <begin position="78"/>
        <end position="97"/>
    </location>
</feature>
<feature type="compositionally biased region" description="Polar residues" evidence="1">
    <location>
        <begin position="78"/>
        <end position="90"/>
    </location>
</feature>
<reference evidence="2 3" key="1">
    <citation type="submission" date="2019-07" db="EMBL/GenBank/DDBJ databases">
        <title>The pathways for chlorine oxyanion respiration interact through the shared metabolite chlorate.</title>
        <authorList>
            <person name="Barnum T.P."/>
            <person name="Cheng Y."/>
            <person name="Hill K.A."/>
            <person name="Lucas L.N."/>
            <person name="Carlson H.K."/>
            <person name="Coates J.D."/>
        </authorList>
    </citation>
    <scope>NUCLEOTIDE SEQUENCE [LARGE SCALE GENOMIC DNA]</scope>
    <source>
        <strain evidence="2">BK-3</strain>
    </source>
</reference>
<name>A0A558DFC8_9GAMM</name>
<dbReference type="Proteomes" id="UP000317355">
    <property type="component" value="Unassembled WGS sequence"/>
</dbReference>
<gene>
    <name evidence="2" type="ORF">FHK82_01790</name>
</gene>
<comment type="caution">
    <text evidence="2">The sequence shown here is derived from an EMBL/GenBank/DDBJ whole genome shotgun (WGS) entry which is preliminary data.</text>
</comment>
<dbReference type="EMBL" id="VMRY01000003">
    <property type="protein sequence ID" value="TVT59738.1"/>
    <property type="molecule type" value="Genomic_DNA"/>
</dbReference>
<accession>A0A558DFC8</accession>
<proteinExistence type="predicted"/>
<organism evidence="2 3">
    <name type="scientific">Sedimenticola thiotaurini</name>
    <dbReference type="NCBI Taxonomy" id="1543721"/>
    <lineage>
        <taxon>Bacteria</taxon>
        <taxon>Pseudomonadati</taxon>
        <taxon>Pseudomonadota</taxon>
        <taxon>Gammaproteobacteria</taxon>
        <taxon>Chromatiales</taxon>
        <taxon>Sedimenticolaceae</taxon>
        <taxon>Sedimenticola</taxon>
    </lineage>
</organism>
<evidence type="ECO:0000313" key="2">
    <source>
        <dbReference type="EMBL" id="TVT59738.1"/>
    </source>
</evidence>
<evidence type="ECO:0000313" key="3">
    <source>
        <dbReference type="Proteomes" id="UP000317355"/>
    </source>
</evidence>